<dbReference type="SUPFAM" id="SSF53335">
    <property type="entry name" value="S-adenosyl-L-methionine-dependent methyltransferases"/>
    <property type="match status" value="1"/>
</dbReference>
<dbReference type="Gene3D" id="3.40.50.150">
    <property type="entry name" value="Vaccinia Virus protein VP39"/>
    <property type="match status" value="1"/>
</dbReference>
<keyword evidence="3" id="KW-1185">Reference proteome</keyword>
<dbReference type="EMBL" id="BMAW01121407">
    <property type="protein sequence ID" value="GFT93795.1"/>
    <property type="molecule type" value="Genomic_DNA"/>
</dbReference>
<gene>
    <name evidence="2" type="primary">AVEN_175512_1</name>
    <name evidence="2" type="ORF">NPIL_8221</name>
</gene>
<reference evidence="2" key="1">
    <citation type="submission" date="2020-08" db="EMBL/GenBank/DDBJ databases">
        <title>Multicomponent nature underlies the extraordinary mechanical properties of spider dragline silk.</title>
        <authorList>
            <person name="Kono N."/>
            <person name="Nakamura H."/>
            <person name="Mori M."/>
            <person name="Yoshida Y."/>
            <person name="Ohtoshi R."/>
            <person name="Malay A.D."/>
            <person name="Moran D.A.P."/>
            <person name="Tomita M."/>
            <person name="Numata K."/>
            <person name="Arakawa K."/>
        </authorList>
    </citation>
    <scope>NUCLEOTIDE SEQUENCE</scope>
</reference>
<dbReference type="InterPro" id="IPR029063">
    <property type="entry name" value="SAM-dependent_MTases_sf"/>
</dbReference>
<evidence type="ECO:0000313" key="3">
    <source>
        <dbReference type="Proteomes" id="UP000887013"/>
    </source>
</evidence>
<dbReference type="CDD" id="cd02440">
    <property type="entry name" value="AdoMet_MTases"/>
    <property type="match status" value="1"/>
</dbReference>
<sequence length="281" mass="32656">MDSNRTFGGASDFVTKCKNEFKWEDLSKDTVMDVGCGYNFYCSRAILHQFPNLGRLIALDKHPSVIMRRRQFKDEMFENKIMSKRVQRCSADIEIRDSLQPYKGSIDKVVSRYVFNQIENKELAIENIYHLLKPGGDAALLFWLDNPMCAWYSKIISMKKWSKYIDTSKLIPTYLPGKLEKDYYKNVMQSVGFQEVRSEIINIPLVYRNDEICLNELWQITKGISKIPRNRKLEFEFDLLESFKNIICSKSEPVCYTIVGLLLFAVKPSISIVSENESESS</sequence>
<organism evidence="2 3">
    <name type="scientific">Nephila pilipes</name>
    <name type="common">Giant wood spider</name>
    <name type="synonym">Nephila maculata</name>
    <dbReference type="NCBI Taxonomy" id="299642"/>
    <lineage>
        <taxon>Eukaryota</taxon>
        <taxon>Metazoa</taxon>
        <taxon>Ecdysozoa</taxon>
        <taxon>Arthropoda</taxon>
        <taxon>Chelicerata</taxon>
        <taxon>Arachnida</taxon>
        <taxon>Araneae</taxon>
        <taxon>Araneomorphae</taxon>
        <taxon>Entelegynae</taxon>
        <taxon>Araneoidea</taxon>
        <taxon>Nephilidae</taxon>
        <taxon>Nephila</taxon>
    </lineage>
</organism>
<dbReference type="OrthoDB" id="6463086at2759"/>
<protein>
    <recommendedName>
        <fullName evidence="1">Methyltransferase domain-containing protein</fullName>
    </recommendedName>
</protein>
<evidence type="ECO:0000259" key="1">
    <source>
        <dbReference type="Pfam" id="PF13847"/>
    </source>
</evidence>
<dbReference type="Proteomes" id="UP000887013">
    <property type="component" value="Unassembled WGS sequence"/>
</dbReference>
<name>A0A8X6Q118_NEPPI</name>
<accession>A0A8X6Q118</accession>
<evidence type="ECO:0000313" key="2">
    <source>
        <dbReference type="EMBL" id="GFT93795.1"/>
    </source>
</evidence>
<dbReference type="InterPro" id="IPR025714">
    <property type="entry name" value="Methyltranfer_dom"/>
</dbReference>
<feature type="domain" description="Methyltransferase" evidence="1">
    <location>
        <begin position="27"/>
        <end position="138"/>
    </location>
</feature>
<dbReference type="AlphaFoldDB" id="A0A8X6Q118"/>
<comment type="caution">
    <text evidence="2">The sequence shown here is derived from an EMBL/GenBank/DDBJ whole genome shotgun (WGS) entry which is preliminary data.</text>
</comment>
<dbReference type="Pfam" id="PF13847">
    <property type="entry name" value="Methyltransf_31"/>
    <property type="match status" value="1"/>
</dbReference>
<proteinExistence type="predicted"/>